<name>A0A937RDP4_9ACTN</name>
<gene>
    <name evidence="2" type="ORF">I7412_24230</name>
</gene>
<protein>
    <submittedName>
        <fullName evidence="2">Uncharacterized protein</fullName>
    </submittedName>
</protein>
<evidence type="ECO:0000256" key="1">
    <source>
        <dbReference type="SAM" id="MobiDB-lite"/>
    </source>
</evidence>
<feature type="region of interest" description="Disordered" evidence="1">
    <location>
        <begin position="40"/>
        <end position="64"/>
    </location>
</feature>
<dbReference type="Proteomes" id="UP000604475">
    <property type="component" value="Unassembled WGS sequence"/>
</dbReference>
<evidence type="ECO:0000313" key="3">
    <source>
        <dbReference type="Proteomes" id="UP000604475"/>
    </source>
</evidence>
<dbReference type="AlphaFoldDB" id="A0A937RDP4"/>
<dbReference type="RefSeq" id="WP_238441476.1">
    <property type="nucleotide sequence ID" value="NZ_JADWYU010000097.1"/>
</dbReference>
<reference evidence="2" key="1">
    <citation type="submission" date="2020-12" db="EMBL/GenBank/DDBJ databases">
        <title>Genomic characterization of non-nitrogen-fixing Frankia strains.</title>
        <authorList>
            <person name="Carlos-Shanley C."/>
            <person name="Guerra T."/>
            <person name="Hahn D."/>
        </authorList>
    </citation>
    <scope>NUCLEOTIDE SEQUENCE</scope>
    <source>
        <strain evidence="2">CN6</strain>
    </source>
</reference>
<accession>A0A937RDP4</accession>
<feature type="compositionally biased region" description="Polar residues" evidence="1">
    <location>
        <begin position="43"/>
        <end position="58"/>
    </location>
</feature>
<organism evidence="2 3">
    <name type="scientific">Frankia nepalensis</name>
    <dbReference type="NCBI Taxonomy" id="1836974"/>
    <lineage>
        <taxon>Bacteria</taxon>
        <taxon>Bacillati</taxon>
        <taxon>Actinomycetota</taxon>
        <taxon>Actinomycetes</taxon>
        <taxon>Frankiales</taxon>
        <taxon>Frankiaceae</taxon>
        <taxon>Frankia</taxon>
    </lineage>
</organism>
<dbReference type="EMBL" id="JAEACQ010000244">
    <property type="protein sequence ID" value="MBL7630213.1"/>
    <property type="molecule type" value="Genomic_DNA"/>
</dbReference>
<sequence>MSSLAARVITAADAPTLEVVGDYAAPSATATGQTVIHAEARASATSATPLTESDTTVPTRPGDEPAVLARIDLGELTTTPSTLTLTLTTSPARCDPVTLATVVIVGITNALPTTPPTASATPDPPAN</sequence>
<keyword evidence="3" id="KW-1185">Reference proteome</keyword>
<comment type="caution">
    <text evidence="2">The sequence shown here is derived from an EMBL/GenBank/DDBJ whole genome shotgun (WGS) entry which is preliminary data.</text>
</comment>
<evidence type="ECO:0000313" key="2">
    <source>
        <dbReference type="EMBL" id="MBL7630213.1"/>
    </source>
</evidence>
<proteinExistence type="predicted"/>